<protein>
    <submittedName>
        <fullName evidence="1">Uncharacterized protein</fullName>
    </submittedName>
</protein>
<proteinExistence type="predicted"/>
<organism evidence="1 2">
    <name type="scientific">Lineolata rhizophorae</name>
    <dbReference type="NCBI Taxonomy" id="578093"/>
    <lineage>
        <taxon>Eukaryota</taxon>
        <taxon>Fungi</taxon>
        <taxon>Dikarya</taxon>
        <taxon>Ascomycota</taxon>
        <taxon>Pezizomycotina</taxon>
        <taxon>Dothideomycetes</taxon>
        <taxon>Dothideomycetes incertae sedis</taxon>
        <taxon>Lineolatales</taxon>
        <taxon>Lineolataceae</taxon>
        <taxon>Lineolata</taxon>
    </lineage>
</organism>
<accession>A0A6A6NLJ0</accession>
<sequence length="163" mass="18013">MKFSLQFWFILIAEDPQSRTCIGLAFVATMSPEGAIAAPAKKDLSPTSFAPVLGPDTGLPTFRDGQPHEAIEPAQNQYPVHYFVLDRPLWNQEIEREGIESSPPRGGLFLTAKAVGCRVKRNRQTGRYVLADAAAAGEQKDRVLPIRNPEEELLFAALHDQRG</sequence>
<keyword evidence="2" id="KW-1185">Reference proteome</keyword>
<name>A0A6A6NLJ0_9PEZI</name>
<dbReference type="AlphaFoldDB" id="A0A6A6NLJ0"/>
<evidence type="ECO:0000313" key="1">
    <source>
        <dbReference type="EMBL" id="KAF2452519.1"/>
    </source>
</evidence>
<gene>
    <name evidence="1" type="ORF">BDY21DRAFT_425117</name>
</gene>
<evidence type="ECO:0000313" key="2">
    <source>
        <dbReference type="Proteomes" id="UP000799766"/>
    </source>
</evidence>
<dbReference type="OrthoDB" id="3262926at2759"/>
<dbReference type="EMBL" id="MU001708">
    <property type="protein sequence ID" value="KAF2452519.1"/>
    <property type="molecule type" value="Genomic_DNA"/>
</dbReference>
<reference evidence="1" key="1">
    <citation type="journal article" date="2020" name="Stud. Mycol.">
        <title>101 Dothideomycetes genomes: a test case for predicting lifestyles and emergence of pathogens.</title>
        <authorList>
            <person name="Haridas S."/>
            <person name="Albert R."/>
            <person name="Binder M."/>
            <person name="Bloem J."/>
            <person name="Labutti K."/>
            <person name="Salamov A."/>
            <person name="Andreopoulos B."/>
            <person name="Baker S."/>
            <person name="Barry K."/>
            <person name="Bills G."/>
            <person name="Bluhm B."/>
            <person name="Cannon C."/>
            <person name="Castanera R."/>
            <person name="Culley D."/>
            <person name="Daum C."/>
            <person name="Ezra D."/>
            <person name="Gonzalez J."/>
            <person name="Henrissat B."/>
            <person name="Kuo A."/>
            <person name="Liang C."/>
            <person name="Lipzen A."/>
            <person name="Lutzoni F."/>
            <person name="Magnuson J."/>
            <person name="Mondo S."/>
            <person name="Nolan M."/>
            <person name="Ohm R."/>
            <person name="Pangilinan J."/>
            <person name="Park H.-J."/>
            <person name="Ramirez L."/>
            <person name="Alfaro M."/>
            <person name="Sun H."/>
            <person name="Tritt A."/>
            <person name="Yoshinaga Y."/>
            <person name="Zwiers L.-H."/>
            <person name="Turgeon B."/>
            <person name="Goodwin S."/>
            <person name="Spatafora J."/>
            <person name="Crous P."/>
            <person name="Grigoriev I."/>
        </authorList>
    </citation>
    <scope>NUCLEOTIDE SEQUENCE</scope>
    <source>
        <strain evidence="1">ATCC 16933</strain>
    </source>
</reference>
<dbReference type="Proteomes" id="UP000799766">
    <property type="component" value="Unassembled WGS sequence"/>
</dbReference>